<dbReference type="CDD" id="cd11301">
    <property type="entry name" value="Fut1_Fut2_like"/>
    <property type="match status" value="1"/>
</dbReference>
<dbReference type="InterPro" id="IPR002516">
    <property type="entry name" value="Glyco_trans_11"/>
</dbReference>
<evidence type="ECO:0000313" key="5">
    <source>
        <dbReference type="Proteomes" id="UP000678393"/>
    </source>
</evidence>
<comment type="subcellular location">
    <subcellularLocation>
        <location evidence="3">Golgi apparatus</location>
        <location evidence="3">Golgi stack membrane</location>
        <topology evidence="3">Single-pass type II membrane protein</topology>
    </subcellularLocation>
</comment>
<dbReference type="GO" id="GO:0008107">
    <property type="term" value="F:galactoside 2-alpha-L-fucosyltransferase activity"/>
    <property type="evidence" value="ECO:0007669"/>
    <property type="project" value="InterPro"/>
</dbReference>
<evidence type="ECO:0000256" key="1">
    <source>
        <dbReference type="ARBA" id="ARBA00022676"/>
    </source>
</evidence>
<dbReference type="Pfam" id="PF01531">
    <property type="entry name" value="Glyco_transf_11"/>
    <property type="match status" value="1"/>
</dbReference>
<evidence type="ECO:0000313" key="4">
    <source>
        <dbReference type="EMBL" id="CAG5116815.1"/>
    </source>
</evidence>
<keyword evidence="3" id="KW-0812">Transmembrane</keyword>
<dbReference type="Proteomes" id="UP000678393">
    <property type="component" value="Unassembled WGS sequence"/>
</dbReference>
<dbReference type="GO" id="GO:0005975">
    <property type="term" value="P:carbohydrate metabolic process"/>
    <property type="evidence" value="ECO:0007669"/>
    <property type="project" value="InterPro"/>
</dbReference>
<reference evidence="4" key="1">
    <citation type="submission" date="2021-04" db="EMBL/GenBank/DDBJ databases">
        <authorList>
            <consortium name="Molecular Ecology Group"/>
        </authorList>
    </citation>
    <scope>NUCLEOTIDE SEQUENCE</scope>
</reference>
<dbReference type="PANTHER" id="PTHR11927:SF9">
    <property type="entry name" value="L-FUCOSYLTRANSFERASE"/>
    <property type="match status" value="1"/>
</dbReference>
<comment type="caution">
    <text evidence="4">The sequence shown here is derived from an EMBL/GenBank/DDBJ whole genome shotgun (WGS) entry which is preliminary data.</text>
</comment>
<comment type="pathway">
    <text evidence="3">Protein modification; protein glycosylation.</text>
</comment>
<evidence type="ECO:0000256" key="3">
    <source>
        <dbReference type="RuleBase" id="RU363129"/>
    </source>
</evidence>
<keyword evidence="1 3" id="KW-0328">Glycosyltransferase</keyword>
<dbReference type="PANTHER" id="PTHR11927">
    <property type="entry name" value="GALACTOSIDE 2-L-FUCOSYLTRANSFERASE"/>
    <property type="match status" value="1"/>
</dbReference>
<dbReference type="AlphaFoldDB" id="A0A8S3YMV4"/>
<gene>
    <name evidence="4" type="ORF">CUNI_LOCUS2373</name>
</gene>
<keyword evidence="3" id="KW-0735">Signal-anchor</keyword>
<dbReference type="GO" id="GO:0032580">
    <property type="term" value="C:Golgi cisterna membrane"/>
    <property type="evidence" value="ECO:0007669"/>
    <property type="project" value="UniProtKB-SubCell"/>
</dbReference>
<keyword evidence="3" id="KW-0325">Glycoprotein</keyword>
<dbReference type="EMBL" id="CAJHNH020000306">
    <property type="protein sequence ID" value="CAG5116815.1"/>
    <property type="molecule type" value="Genomic_DNA"/>
</dbReference>
<accession>A0A8S3YMV4</accession>
<protein>
    <recommendedName>
        <fullName evidence="3">L-Fucosyltransferase</fullName>
        <ecNumber evidence="3">2.4.1.-</ecNumber>
    </recommendedName>
</protein>
<keyword evidence="2 3" id="KW-0808">Transferase</keyword>
<evidence type="ECO:0000256" key="2">
    <source>
        <dbReference type="ARBA" id="ARBA00022679"/>
    </source>
</evidence>
<dbReference type="EC" id="2.4.1.-" evidence="3"/>
<name>A0A8S3YMV4_9EUPU</name>
<dbReference type="OrthoDB" id="3226at2759"/>
<sequence length="335" mass="38113">MYNIYLSISSNYHKPMASEMSGSNTTGQHTTGNISCCVAQSNITVTTTCKTISFYELYNKSSQASNATLYVTSNDIWSGRLGNQMFKYASLLGISRTQGRRMFIEPGTSLEKTFKISYVAVNESTKLWPVVKQEYFFHDKLMNLPLQNVKIQGYTQSFWYFAAVMDEIRQEFTFHDSIANDAAKIVREVYVKYNSSMIVGVHVRRGDFLTERHKRMGYGVAEKSYFMKAFGLMKSKFPGRDIVFLVASDDLKWCSENLLGDNVSIMPPASSAVHLAVLSKCEHMIISGGTYGWWSGWLANGYVIYYTGYMEKGTPLGNRVNRYHYYPRMWTGLGN</sequence>
<keyword evidence="5" id="KW-1185">Reference proteome</keyword>
<comment type="similarity">
    <text evidence="3">Belongs to the glycosyltransferase 11 family.</text>
</comment>
<organism evidence="4 5">
    <name type="scientific">Candidula unifasciata</name>
    <dbReference type="NCBI Taxonomy" id="100452"/>
    <lineage>
        <taxon>Eukaryota</taxon>
        <taxon>Metazoa</taxon>
        <taxon>Spiralia</taxon>
        <taxon>Lophotrochozoa</taxon>
        <taxon>Mollusca</taxon>
        <taxon>Gastropoda</taxon>
        <taxon>Heterobranchia</taxon>
        <taxon>Euthyneura</taxon>
        <taxon>Panpulmonata</taxon>
        <taxon>Eupulmonata</taxon>
        <taxon>Stylommatophora</taxon>
        <taxon>Helicina</taxon>
        <taxon>Helicoidea</taxon>
        <taxon>Geomitridae</taxon>
        <taxon>Candidula</taxon>
    </lineage>
</organism>
<keyword evidence="3" id="KW-0333">Golgi apparatus</keyword>
<proteinExistence type="inferred from homology"/>